<evidence type="ECO:0000256" key="3">
    <source>
        <dbReference type="ARBA" id="ARBA00022917"/>
    </source>
</evidence>
<sequence>MSAFVHLPRLVRCTRLASTLSSSSNGSSVLRQIENESGRLLRVVEKRIAERKRAEQELSENSTMSMKDQISRSRLIKELEPLDRAWSEWLSVREDFLQSESLLSDSDPELRALAVDEQAESLGKLQSLASETFPSLLMRASSTSAYGAAIELKSGVGGSESALFLGDLARMYSRFAATHKYSCEWINKNEMEGARGGIKDAILEIKGEGSYDALRWESGVHRVQRVPATETQGRVHTSTVAVVVSQSSFGLLPSLYPRQVLPVIEGASETEADDIVDHKDVRTDVMRSRGAGGQHVNRTESAVRLTHEPTGITVSMQDSRSQHQNRAKAWMILRARLLDRKLQAEMEARRAVRRDLVKGADRSEKVRTYNYAQDRVTDHRVGLTIKNLEAVMEGDALEEIIQALQKDHEATMMEELLQDDVD</sequence>
<evidence type="ECO:0000256" key="1">
    <source>
        <dbReference type="ARBA" id="ARBA00010835"/>
    </source>
</evidence>
<dbReference type="Pfam" id="PF03462">
    <property type="entry name" value="PCRF"/>
    <property type="match status" value="1"/>
</dbReference>
<dbReference type="Proteomes" id="UP000011668">
    <property type="component" value="Unassembled WGS sequence"/>
</dbReference>
<dbReference type="SMART" id="SM00937">
    <property type="entry name" value="PCRF"/>
    <property type="match status" value="1"/>
</dbReference>
<evidence type="ECO:0000259" key="4">
    <source>
        <dbReference type="PROSITE" id="PS00745"/>
    </source>
</evidence>
<dbReference type="InterPro" id="IPR045853">
    <property type="entry name" value="Pep_chain_release_fac_I_sf"/>
</dbReference>
<dbReference type="AlphaFoldDB" id="L8X1A0"/>
<accession>L8X1A0</accession>
<dbReference type="SUPFAM" id="SSF75620">
    <property type="entry name" value="Release factor"/>
    <property type="match status" value="1"/>
</dbReference>
<dbReference type="PROSITE" id="PS00745">
    <property type="entry name" value="RF_PROK_I"/>
    <property type="match status" value="1"/>
</dbReference>
<dbReference type="GO" id="GO:0005739">
    <property type="term" value="C:mitochondrion"/>
    <property type="evidence" value="ECO:0007669"/>
    <property type="project" value="GOC"/>
</dbReference>
<proteinExistence type="inferred from homology"/>
<feature type="domain" description="Prokaryotic-type class I peptide chain release factors" evidence="4">
    <location>
        <begin position="287"/>
        <end position="303"/>
    </location>
</feature>
<dbReference type="InterPro" id="IPR000352">
    <property type="entry name" value="Pep_chain_release_fac_I"/>
</dbReference>
<keyword evidence="3" id="KW-0648">Protein biosynthesis</keyword>
<dbReference type="Gene3D" id="3.30.70.1660">
    <property type="match status" value="1"/>
</dbReference>
<evidence type="ECO:0000256" key="2">
    <source>
        <dbReference type="ARBA" id="ARBA00022481"/>
    </source>
</evidence>
<dbReference type="GO" id="GO:0032543">
    <property type="term" value="P:mitochondrial translation"/>
    <property type="evidence" value="ECO:0007669"/>
    <property type="project" value="UniProtKB-ARBA"/>
</dbReference>
<dbReference type="PANTHER" id="PTHR43804">
    <property type="entry name" value="LD18447P"/>
    <property type="match status" value="1"/>
</dbReference>
<comment type="caution">
    <text evidence="5">The sequence shown here is derived from an EMBL/GenBank/DDBJ whole genome shotgun (WGS) entry which is preliminary data.</text>
</comment>
<keyword evidence="6" id="KW-1185">Reference proteome</keyword>
<evidence type="ECO:0000313" key="6">
    <source>
        <dbReference type="Proteomes" id="UP000011668"/>
    </source>
</evidence>
<dbReference type="EMBL" id="AFRT01000842">
    <property type="protein sequence ID" value="ELU42389.1"/>
    <property type="molecule type" value="Genomic_DNA"/>
</dbReference>
<dbReference type="Pfam" id="PF00472">
    <property type="entry name" value="RF-1"/>
    <property type="match status" value="1"/>
</dbReference>
<dbReference type="OMA" id="DHRVGFK"/>
<name>L8X1A0_THACA</name>
<evidence type="ECO:0000313" key="5">
    <source>
        <dbReference type="EMBL" id="ELU42389.1"/>
    </source>
</evidence>
<protein>
    <submittedName>
        <fullName evidence="5">Peptide chain release factor 1</fullName>
    </submittedName>
</protein>
<dbReference type="OrthoDB" id="2019491at2759"/>
<gene>
    <name evidence="5" type="ORF">AG1IA_03563</name>
</gene>
<dbReference type="InterPro" id="IPR005139">
    <property type="entry name" value="PCRF"/>
</dbReference>
<dbReference type="InterPro" id="IPR050057">
    <property type="entry name" value="Prokaryotic/Mito_RF"/>
</dbReference>
<keyword evidence="2" id="KW-0488">Methylation</keyword>
<comment type="similarity">
    <text evidence="1">Belongs to the prokaryotic/mitochondrial release factor family.</text>
</comment>
<dbReference type="HOGENOM" id="CLU_036856_0_8_1"/>
<dbReference type="GO" id="GO:0003747">
    <property type="term" value="F:translation release factor activity"/>
    <property type="evidence" value="ECO:0007669"/>
    <property type="project" value="InterPro"/>
</dbReference>
<dbReference type="FunFam" id="3.30.160.20:FF:000070">
    <property type="entry name" value="Related to MRF1-peptide chain release factor, mitochondrial"/>
    <property type="match status" value="1"/>
</dbReference>
<reference evidence="5 6" key="1">
    <citation type="journal article" date="2013" name="Nat. Commun.">
        <title>The evolution and pathogenic mechanisms of the rice sheath blight pathogen.</title>
        <authorList>
            <person name="Zheng A."/>
            <person name="Lin R."/>
            <person name="Xu L."/>
            <person name="Qin P."/>
            <person name="Tang C."/>
            <person name="Ai P."/>
            <person name="Zhang D."/>
            <person name="Liu Y."/>
            <person name="Sun Z."/>
            <person name="Feng H."/>
            <person name="Wang Y."/>
            <person name="Chen Y."/>
            <person name="Liang X."/>
            <person name="Fu R."/>
            <person name="Li Q."/>
            <person name="Zhang J."/>
            <person name="Yu X."/>
            <person name="Xie Z."/>
            <person name="Ding L."/>
            <person name="Guan P."/>
            <person name="Tang J."/>
            <person name="Liang Y."/>
            <person name="Wang S."/>
            <person name="Deng Q."/>
            <person name="Li S."/>
            <person name="Zhu J."/>
            <person name="Wang L."/>
            <person name="Liu H."/>
            <person name="Li P."/>
        </authorList>
    </citation>
    <scope>NUCLEOTIDE SEQUENCE [LARGE SCALE GENOMIC DNA]</scope>
    <source>
        <strain evidence="6">AG-1 IA</strain>
    </source>
</reference>
<dbReference type="STRING" id="983506.L8X1A0"/>
<dbReference type="Gene3D" id="3.30.160.20">
    <property type="match status" value="1"/>
</dbReference>
<organism evidence="5 6">
    <name type="scientific">Thanatephorus cucumeris (strain AG1-IA)</name>
    <name type="common">Rice sheath blight fungus</name>
    <name type="synonym">Rhizoctonia solani</name>
    <dbReference type="NCBI Taxonomy" id="983506"/>
    <lineage>
        <taxon>Eukaryota</taxon>
        <taxon>Fungi</taxon>
        <taxon>Dikarya</taxon>
        <taxon>Basidiomycota</taxon>
        <taxon>Agaricomycotina</taxon>
        <taxon>Agaricomycetes</taxon>
        <taxon>Cantharellales</taxon>
        <taxon>Ceratobasidiaceae</taxon>
        <taxon>Rhizoctonia</taxon>
        <taxon>Rhizoctonia solani AG-1</taxon>
    </lineage>
</organism>
<dbReference type="PANTHER" id="PTHR43804:SF7">
    <property type="entry name" value="LD18447P"/>
    <property type="match status" value="1"/>
</dbReference>
<dbReference type="Gene3D" id="6.10.140.1950">
    <property type="match status" value="1"/>
</dbReference>